<name>A0A1K1LXK3_9FLAO</name>
<dbReference type="OrthoDB" id="9810154at2"/>
<dbReference type="GO" id="GO:0016791">
    <property type="term" value="F:phosphatase activity"/>
    <property type="evidence" value="ECO:0007669"/>
    <property type="project" value="TreeGrafter"/>
</dbReference>
<dbReference type="STRING" id="76595.SAMN05660313_00172"/>
<dbReference type="Proteomes" id="UP000183257">
    <property type="component" value="Unassembled WGS sequence"/>
</dbReference>
<evidence type="ECO:0000256" key="1">
    <source>
        <dbReference type="PIRSR" id="PIRSR613078-2"/>
    </source>
</evidence>
<dbReference type="CDD" id="cd07067">
    <property type="entry name" value="HP_PGM_like"/>
    <property type="match status" value="1"/>
</dbReference>
<dbReference type="PANTHER" id="PTHR48100">
    <property type="entry name" value="BROAD-SPECIFICITY PHOSPHATASE YOR283W-RELATED"/>
    <property type="match status" value="1"/>
</dbReference>
<protein>
    <submittedName>
        <fullName evidence="2">Phosphohistidine phosphatase</fullName>
    </submittedName>
</protein>
<keyword evidence="3" id="KW-1185">Reference proteome</keyword>
<dbReference type="AlphaFoldDB" id="A0A1K1LXK3"/>
<evidence type="ECO:0000313" key="2">
    <source>
        <dbReference type="EMBL" id="SFW15575.1"/>
    </source>
</evidence>
<dbReference type="Gene3D" id="3.40.50.1240">
    <property type="entry name" value="Phosphoglycerate mutase-like"/>
    <property type="match status" value="1"/>
</dbReference>
<feature type="binding site" evidence="1">
    <location>
        <position position="55"/>
    </location>
    <ligand>
        <name>substrate</name>
    </ligand>
</feature>
<sequence length="161" mass="18277">MKKLTLIRHGKSSWNYDVSDRDRPLLERGINDAYLVASAIKEPVIDAVFSSPANRALHTCNIFLRVLNIPSSDLRVYDELYDFSGEHVINFIKSLDNSLEHVVIFGHNHALTHIVNLWGDKEIENVPTAGLVQLNFNVLEWKAITKGNTLNVIFPKNLKND</sequence>
<reference evidence="3" key="1">
    <citation type="submission" date="2016-11" db="EMBL/GenBank/DDBJ databases">
        <authorList>
            <person name="Varghese N."/>
            <person name="Submissions S."/>
        </authorList>
    </citation>
    <scope>NUCLEOTIDE SEQUENCE [LARGE SCALE GENOMIC DNA]</scope>
    <source>
        <strain evidence="3">DSM 24786</strain>
    </source>
</reference>
<dbReference type="InterPro" id="IPR029033">
    <property type="entry name" value="His_PPase_superfam"/>
</dbReference>
<organism evidence="2 3">
    <name type="scientific">Cellulophaga fucicola</name>
    <dbReference type="NCBI Taxonomy" id="76595"/>
    <lineage>
        <taxon>Bacteria</taxon>
        <taxon>Pseudomonadati</taxon>
        <taxon>Bacteroidota</taxon>
        <taxon>Flavobacteriia</taxon>
        <taxon>Flavobacteriales</taxon>
        <taxon>Flavobacteriaceae</taxon>
        <taxon>Cellulophaga</taxon>
    </lineage>
</organism>
<gene>
    <name evidence="2" type="ORF">SAMN05660313_00172</name>
</gene>
<dbReference type="InterPro" id="IPR013078">
    <property type="entry name" value="His_Pase_superF_clade-1"/>
</dbReference>
<dbReference type="InterPro" id="IPR050275">
    <property type="entry name" value="PGM_Phosphatase"/>
</dbReference>
<accession>A0A1K1LXK3</accession>
<evidence type="ECO:0000313" key="3">
    <source>
        <dbReference type="Proteomes" id="UP000183257"/>
    </source>
</evidence>
<dbReference type="Pfam" id="PF00300">
    <property type="entry name" value="His_Phos_1"/>
    <property type="match status" value="1"/>
</dbReference>
<feature type="binding site" evidence="1">
    <location>
        <begin position="8"/>
        <end position="15"/>
    </location>
    <ligand>
        <name>substrate</name>
    </ligand>
</feature>
<dbReference type="SMART" id="SM00855">
    <property type="entry name" value="PGAM"/>
    <property type="match status" value="1"/>
</dbReference>
<dbReference type="EMBL" id="FPIY01000001">
    <property type="protein sequence ID" value="SFW15575.1"/>
    <property type="molecule type" value="Genomic_DNA"/>
</dbReference>
<proteinExistence type="predicted"/>
<dbReference type="SUPFAM" id="SSF53254">
    <property type="entry name" value="Phosphoglycerate mutase-like"/>
    <property type="match status" value="1"/>
</dbReference>
<dbReference type="RefSeq" id="WP_072301870.1">
    <property type="nucleotide sequence ID" value="NZ_CBDUMO010000086.1"/>
</dbReference>